<dbReference type="EMBL" id="AP024233">
    <property type="protein sequence ID" value="BCO09800.1"/>
    <property type="molecule type" value="Genomic_DNA"/>
</dbReference>
<evidence type="ECO:0000256" key="5">
    <source>
        <dbReference type="ARBA" id="ARBA00023136"/>
    </source>
</evidence>
<organism evidence="8 9">
    <name type="scientific">Desulfolithobacter dissulfuricans</name>
    <dbReference type="NCBI Taxonomy" id="2795293"/>
    <lineage>
        <taxon>Bacteria</taxon>
        <taxon>Pseudomonadati</taxon>
        <taxon>Thermodesulfobacteriota</taxon>
        <taxon>Desulfobulbia</taxon>
        <taxon>Desulfobulbales</taxon>
        <taxon>Desulfobulbaceae</taxon>
        <taxon>Desulfolithobacter</taxon>
    </lineage>
</organism>
<feature type="transmembrane region" description="Helical" evidence="6">
    <location>
        <begin position="100"/>
        <end position="122"/>
    </location>
</feature>
<dbReference type="Proteomes" id="UP001063350">
    <property type="component" value="Chromosome"/>
</dbReference>
<dbReference type="InterPro" id="IPR011014">
    <property type="entry name" value="MscS_channel_TM-2"/>
</dbReference>
<evidence type="ECO:0000256" key="6">
    <source>
        <dbReference type="SAM" id="Phobius"/>
    </source>
</evidence>
<keyword evidence="4 6" id="KW-1133">Transmembrane helix</keyword>
<evidence type="ECO:0000313" key="8">
    <source>
        <dbReference type="EMBL" id="BCO09800.1"/>
    </source>
</evidence>
<dbReference type="SUPFAM" id="SSF50182">
    <property type="entry name" value="Sm-like ribonucleoproteins"/>
    <property type="match status" value="1"/>
</dbReference>
<dbReference type="InterPro" id="IPR006685">
    <property type="entry name" value="MscS_channel_2nd"/>
</dbReference>
<evidence type="ECO:0000256" key="1">
    <source>
        <dbReference type="ARBA" id="ARBA00004141"/>
    </source>
</evidence>
<comment type="similarity">
    <text evidence="2">Belongs to the MscS (TC 1.A.23) family.</text>
</comment>
<feature type="transmembrane region" description="Helical" evidence="6">
    <location>
        <begin position="142"/>
        <end position="164"/>
    </location>
</feature>
<keyword evidence="3 6" id="KW-0812">Transmembrane</keyword>
<dbReference type="GO" id="GO:0008381">
    <property type="term" value="F:mechanosensitive monoatomic ion channel activity"/>
    <property type="evidence" value="ECO:0007669"/>
    <property type="project" value="UniProtKB-ARBA"/>
</dbReference>
<feature type="transmembrane region" description="Helical" evidence="6">
    <location>
        <begin position="68"/>
        <end position="88"/>
    </location>
</feature>
<proteinExistence type="inferred from homology"/>
<evidence type="ECO:0000256" key="4">
    <source>
        <dbReference type="ARBA" id="ARBA00022989"/>
    </source>
</evidence>
<evidence type="ECO:0000256" key="3">
    <source>
        <dbReference type="ARBA" id="ARBA00022692"/>
    </source>
</evidence>
<evidence type="ECO:0000259" key="7">
    <source>
        <dbReference type="Pfam" id="PF00924"/>
    </source>
</evidence>
<keyword evidence="5 6" id="KW-0472">Membrane</keyword>
<feature type="transmembrane region" description="Helical" evidence="6">
    <location>
        <begin position="26"/>
        <end position="47"/>
    </location>
</feature>
<reference evidence="8" key="1">
    <citation type="submission" date="2020-12" db="EMBL/GenBank/DDBJ databases">
        <title>Desulfobium dissulfuricans gen. nov., sp. nov., a novel mesophilic, sulfate-reducing bacterium isolated from a deep-sea hydrothermal vent.</title>
        <authorList>
            <person name="Hashimoto Y."/>
            <person name="Tame A."/>
            <person name="Sawayama S."/>
            <person name="Miyazaki J."/>
            <person name="Takai K."/>
            <person name="Nakagawa S."/>
        </authorList>
    </citation>
    <scope>NUCLEOTIDE SEQUENCE</scope>
    <source>
        <strain evidence="8">GF1</strain>
    </source>
</reference>
<name>A0A915UAP8_9BACT</name>
<keyword evidence="9" id="KW-1185">Reference proteome</keyword>
<accession>A0A915UAP8</accession>
<evidence type="ECO:0000256" key="2">
    <source>
        <dbReference type="ARBA" id="ARBA00008017"/>
    </source>
</evidence>
<sequence length="324" mass="36220">MDFSTFVQVAWNQALYFLKELNQYNLLQRLLVIGIYLLLAKLADLFIDKLLKRLAASTPFATDDKIISILHKPIQGSIILLGLMHALTLPPDLPSPWSTVLPNLIKTLTLILWWGAFIKEIYHLNEINLAEWLEKRNIGKDIFYLVRNISLVLVIFAGILWGLLIWDVNLTPLFASAGIAGITVALAAKDTMANFFGGISVFADRAYKVGDYIILDATERGEVMEVGIRSTKIRTRDDVMITIPNAIMANSKIVNESAPSPGSGSGSMWELPMTAICGWLKRPFWKWPGPTPHWRKNRNRGCGCVPLVSHRSISSSWSGFGTRP</sequence>
<gene>
    <name evidence="8" type="ORF">GF1_21760</name>
</gene>
<dbReference type="SUPFAM" id="SSF82861">
    <property type="entry name" value="Mechanosensitive channel protein MscS (YggB), transmembrane region"/>
    <property type="match status" value="1"/>
</dbReference>
<dbReference type="Gene3D" id="1.10.287.1260">
    <property type="match status" value="1"/>
</dbReference>
<dbReference type="Gene3D" id="2.30.30.60">
    <property type="match status" value="1"/>
</dbReference>
<evidence type="ECO:0000313" key="9">
    <source>
        <dbReference type="Proteomes" id="UP001063350"/>
    </source>
</evidence>
<dbReference type="GO" id="GO:0016020">
    <property type="term" value="C:membrane"/>
    <property type="evidence" value="ECO:0007669"/>
    <property type="project" value="UniProtKB-SubCell"/>
</dbReference>
<feature type="domain" description="Mechanosensitive ion channel MscS" evidence="7">
    <location>
        <begin position="190"/>
        <end position="256"/>
    </location>
</feature>
<comment type="subcellular location">
    <subcellularLocation>
        <location evidence="1">Membrane</location>
        <topology evidence="1">Multi-pass membrane protein</topology>
    </subcellularLocation>
</comment>
<dbReference type="PANTHER" id="PTHR30566">
    <property type="entry name" value="YNAI-RELATED MECHANOSENSITIVE ION CHANNEL"/>
    <property type="match status" value="1"/>
</dbReference>
<dbReference type="AlphaFoldDB" id="A0A915UAP8"/>
<protein>
    <recommendedName>
        <fullName evidence="7">Mechanosensitive ion channel MscS domain-containing protein</fullName>
    </recommendedName>
</protein>
<dbReference type="KEGG" id="ddu:GF1_21760"/>
<dbReference type="InterPro" id="IPR023408">
    <property type="entry name" value="MscS_beta-dom_sf"/>
</dbReference>
<dbReference type="Pfam" id="PF00924">
    <property type="entry name" value="MS_channel_2nd"/>
    <property type="match status" value="1"/>
</dbReference>
<dbReference type="PANTHER" id="PTHR30566:SF5">
    <property type="entry name" value="MECHANOSENSITIVE ION CHANNEL PROTEIN 1, MITOCHONDRIAL-RELATED"/>
    <property type="match status" value="1"/>
</dbReference>
<dbReference type="InterPro" id="IPR010920">
    <property type="entry name" value="LSM_dom_sf"/>
</dbReference>